<comment type="function">
    <text evidence="8">Plays an important role in the de novo pathway and in the salvage pathway of purine nucleotide biosynthesis. Catalyzes the first commited step in the biosynthesis of AMP from IMP.</text>
</comment>
<evidence type="ECO:0000256" key="3">
    <source>
        <dbReference type="ARBA" id="ARBA00022723"/>
    </source>
</evidence>
<dbReference type="FunFam" id="3.90.170.10:FF:000001">
    <property type="entry name" value="Adenylosuccinate synthetase"/>
    <property type="match status" value="1"/>
</dbReference>
<dbReference type="OrthoDB" id="10265645at2759"/>
<dbReference type="GO" id="GO:0005525">
    <property type="term" value="F:GTP binding"/>
    <property type="evidence" value="ECO:0007669"/>
    <property type="project" value="UniProtKB-UniRule"/>
</dbReference>
<dbReference type="GO" id="GO:0000287">
    <property type="term" value="F:magnesium ion binding"/>
    <property type="evidence" value="ECO:0007669"/>
    <property type="project" value="UniProtKB-UniRule"/>
</dbReference>
<dbReference type="SMART" id="SM00788">
    <property type="entry name" value="Adenylsucc_synt"/>
    <property type="match status" value="1"/>
</dbReference>
<comment type="subunit">
    <text evidence="1 8">Homodimer.</text>
</comment>
<dbReference type="NCBIfam" id="TIGR00184">
    <property type="entry name" value="purA"/>
    <property type="match status" value="1"/>
</dbReference>
<feature type="active site" description="Proton donor" evidence="8">
    <location>
        <position position="52"/>
    </location>
</feature>
<evidence type="ECO:0000256" key="7">
    <source>
        <dbReference type="ARBA" id="ARBA00023134"/>
    </source>
</evidence>
<dbReference type="Pfam" id="PF00709">
    <property type="entry name" value="Adenylsucc_synt"/>
    <property type="match status" value="1"/>
</dbReference>
<feature type="binding site" evidence="8">
    <location>
        <position position="24"/>
    </location>
    <ligand>
        <name>Mg(2+)</name>
        <dbReference type="ChEBI" id="CHEBI:18420"/>
    </ligand>
</feature>
<comment type="similarity">
    <text evidence="8 10">Belongs to the adenylosuccinate synthetase family.</text>
</comment>
<dbReference type="InterPro" id="IPR018220">
    <property type="entry name" value="Adenylosuccin_syn_GTP-bd"/>
</dbReference>
<organism evidence="11 12">
    <name type="scientific">Paramecium sonneborni</name>
    <dbReference type="NCBI Taxonomy" id="65129"/>
    <lineage>
        <taxon>Eukaryota</taxon>
        <taxon>Sar</taxon>
        <taxon>Alveolata</taxon>
        <taxon>Ciliophora</taxon>
        <taxon>Intramacronucleata</taxon>
        <taxon>Oligohymenophorea</taxon>
        <taxon>Peniculida</taxon>
        <taxon>Parameciidae</taxon>
        <taxon>Paramecium</taxon>
    </lineage>
</organism>
<keyword evidence="5 8" id="KW-0658">Purine biosynthesis</keyword>
<feature type="binding site" evidence="8">
    <location>
        <position position="313"/>
    </location>
    <ligand>
        <name>GTP</name>
        <dbReference type="ChEBI" id="CHEBI:37565"/>
    </ligand>
</feature>
<feature type="binding site" evidence="8">
    <location>
        <begin position="49"/>
        <end position="52"/>
    </location>
    <ligand>
        <name>IMP</name>
        <dbReference type="ChEBI" id="CHEBI:58053"/>
    </ligand>
</feature>
<comment type="caution">
    <text evidence="11">The sequence shown here is derived from an EMBL/GenBank/DDBJ whole genome shotgun (WGS) entry which is preliminary data.</text>
</comment>
<dbReference type="NCBIfam" id="NF002223">
    <property type="entry name" value="PRK01117.1"/>
    <property type="match status" value="1"/>
</dbReference>
<evidence type="ECO:0000256" key="10">
    <source>
        <dbReference type="RuleBase" id="RU000520"/>
    </source>
</evidence>
<protein>
    <recommendedName>
        <fullName evidence="8 10">Adenylosuccinate synthetase</fullName>
        <shortName evidence="8">AMPSase</shortName>
        <shortName evidence="8">AdSS</shortName>
        <ecNumber evidence="8 10">6.3.4.4</ecNumber>
    </recommendedName>
    <alternativeName>
        <fullName evidence="8">IMP--aspartate ligase</fullName>
    </alternativeName>
</protein>
<feature type="binding site" evidence="8">
    <location>
        <begin position="339"/>
        <end position="341"/>
    </location>
    <ligand>
        <name>GTP</name>
        <dbReference type="ChEBI" id="CHEBI:37565"/>
    </ligand>
</feature>
<evidence type="ECO:0000256" key="4">
    <source>
        <dbReference type="ARBA" id="ARBA00022741"/>
    </source>
</evidence>
<feature type="binding site" evidence="8">
    <location>
        <begin position="421"/>
        <end position="423"/>
    </location>
    <ligand>
        <name>GTP</name>
        <dbReference type="ChEBI" id="CHEBI:37565"/>
    </ligand>
</feature>
<reference evidence="11" key="1">
    <citation type="submission" date="2021-01" db="EMBL/GenBank/DDBJ databases">
        <authorList>
            <consortium name="Genoscope - CEA"/>
            <person name="William W."/>
        </authorList>
    </citation>
    <scope>NUCLEOTIDE SEQUENCE</scope>
</reference>
<proteinExistence type="inferred from homology"/>
<keyword evidence="3 8" id="KW-0479">Metal-binding</keyword>
<comment type="function">
    <text evidence="10">Plays an important role in the de novo pathway of purine nucleotide biosynthesis.</text>
</comment>
<dbReference type="GO" id="GO:0046040">
    <property type="term" value="P:IMP metabolic process"/>
    <property type="evidence" value="ECO:0007669"/>
    <property type="project" value="TreeGrafter"/>
</dbReference>
<comment type="pathway">
    <text evidence="8 10">Purine metabolism; AMP biosynthesis via de novo pathway; AMP from IMP: step 1/2.</text>
</comment>
<evidence type="ECO:0000313" key="11">
    <source>
        <dbReference type="EMBL" id="CAD8057132.1"/>
    </source>
</evidence>
<dbReference type="GO" id="GO:0005737">
    <property type="term" value="C:cytoplasm"/>
    <property type="evidence" value="ECO:0007669"/>
    <property type="project" value="UniProtKB-SubCell"/>
</dbReference>
<dbReference type="InterPro" id="IPR033128">
    <property type="entry name" value="Adenylosuccin_syn_Lys_AS"/>
</dbReference>
<sequence length="433" mass="47770">MQISKCIHGLKSRLTAIIGAQWGDEGKGKLVDILAEKYDFCARFNGGANAGHTIVVGGVKYAFHLLPCGILYQTCMNVIGNGVVVNIPTMFEELAQLDKNKVDYTGRLVISNRAHLVVDGLLEADAKSESDSRKKFLGTTKRGIGPTYSAKALRQGLRVGDLLHWDTFLLKYHALNAKLREQEGIQIDTQKEINTLKEYRDILVNRNMIVDTISLISNARKDGRRILAEGANATMLDIDYGTYPYVTSSSTNVGGVCTGLGIPPSAIETVIGIVKAYTTRVGEGPFPTELTNETGKYLQKTGHEFGATTGRPRRCGWLDIPILRYSIQINGHSSINLTKLDILTGLEEIKIGVNYILNGKVIDYIPAQLEDLAQVDVEYITLKGWKQDISDCKTFSDLPIEAQNYVKKIEELLGIPVSWIGNGPQREKIILKD</sequence>
<evidence type="ECO:0000256" key="1">
    <source>
        <dbReference type="ARBA" id="ARBA00011738"/>
    </source>
</evidence>
<evidence type="ECO:0000256" key="6">
    <source>
        <dbReference type="ARBA" id="ARBA00022842"/>
    </source>
</evidence>
<feature type="binding site" evidence="8">
    <location>
        <position position="311"/>
    </location>
    <ligand>
        <name>IMP</name>
        <dbReference type="ChEBI" id="CHEBI:58053"/>
    </ligand>
</feature>
<keyword evidence="7 8" id="KW-0342">GTP-binding</keyword>
<comment type="cofactor">
    <cofactor evidence="8">
        <name>Mg(2+)</name>
        <dbReference type="ChEBI" id="CHEBI:18420"/>
    </cofactor>
    <text evidence="8">Binds 1 Mg(2+) ion per subunit.</text>
</comment>
<feature type="binding site" evidence="8">
    <location>
        <position position="51"/>
    </location>
    <ligand>
        <name>Mg(2+)</name>
        <dbReference type="ChEBI" id="CHEBI:18420"/>
    </ligand>
</feature>
<dbReference type="EC" id="6.3.4.4" evidence="8 10"/>
<dbReference type="PANTHER" id="PTHR11846">
    <property type="entry name" value="ADENYLOSUCCINATE SYNTHETASE"/>
    <property type="match status" value="1"/>
</dbReference>
<name>A0A8S1KUW7_9CILI</name>
<keyword evidence="2 8" id="KW-0436">Ligase</keyword>
<dbReference type="GO" id="GO:0044208">
    <property type="term" value="P:'de novo' AMP biosynthetic process"/>
    <property type="evidence" value="ECO:0007669"/>
    <property type="project" value="UniProtKB-UniRule"/>
</dbReference>
<feature type="binding site" evidence="8">
    <location>
        <begin position="307"/>
        <end position="313"/>
    </location>
    <ligand>
        <name>substrate</name>
    </ligand>
</feature>
<evidence type="ECO:0000256" key="8">
    <source>
        <dbReference type="HAMAP-Rule" id="MF_03125"/>
    </source>
</evidence>
<accession>A0A8S1KUW7</accession>
<evidence type="ECO:0000313" key="12">
    <source>
        <dbReference type="Proteomes" id="UP000692954"/>
    </source>
</evidence>
<feature type="active site" evidence="9">
    <location>
        <position position="151"/>
    </location>
</feature>
<dbReference type="GO" id="GO:0004019">
    <property type="term" value="F:adenylosuccinate synthase activity"/>
    <property type="evidence" value="ECO:0007669"/>
    <property type="project" value="UniProtKB-UniRule"/>
</dbReference>
<keyword evidence="4 8" id="KW-0547">Nucleotide-binding</keyword>
<comment type="catalytic activity">
    <reaction evidence="8 10">
        <text>IMP + L-aspartate + GTP = N(6)-(1,2-dicarboxyethyl)-AMP + GDP + phosphate + 2 H(+)</text>
        <dbReference type="Rhea" id="RHEA:15753"/>
        <dbReference type="ChEBI" id="CHEBI:15378"/>
        <dbReference type="ChEBI" id="CHEBI:29991"/>
        <dbReference type="ChEBI" id="CHEBI:37565"/>
        <dbReference type="ChEBI" id="CHEBI:43474"/>
        <dbReference type="ChEBI" id="CHEBI:57567"/>
        <dbReference type="ChEBI" id="CHEBI:58053"/>
        <dbReference type="ChEBI" id="CHEBI:58189"/>
        <dbReference type="EC" id="6.3.4.4"/>
    </reaction>
</comment>
<feature type="binding site" evidence="8">
    <location>
        <position position="154"/>
    </location>
    <ligand>
        <name>IMP</name>
        <dbReference type="ChEBI" id="CHEBI:58053"/>
        <note>ligand shared between dimeric partners</note>
    </ligand>
</feature>
<dbReference type="CDD" id="cd03108">
    <property type="entry name" value="AdSS"/>
    <property type="match status" value="1"/>
</dbReference>
<dbReference type="PROSITE" id="PS00513">
    <property type="entry name" value="ADENYLOSUCCIN_SYN_2"/>
    <property type="match status" value="1"/>
</dbReference>
<dbReference type="HAMAP" id="MF_00011">
    <property type="entry name" value="Adenylosucc_synth"/>
    <property type="match status" value="1"/>
</dbReference>
<evidence type="ECO:0000256" key="2">
    <source>
        <dbReference type="ARBA" id="ARBA00022598"/>
    </source>
</evidence>
<feature type="binding site" evidence="8">
    <location>
        <position position="247"/>
    </location>
    <ligand>
        <name>IMP</name>
        <dbReference type="ChEBI" id="CHEBI:58053"/>
    </ligand>
</feature>
<dbReference type="PANTHER" id="PTHR11846:SF0">
    <property type="entry name" value="ADENYLOSUCCINATE SYNTHETASE"/>
    <property type="match status" value="1"/>
</dbReference>
<feature type="binding site" evidence="8">
    <location>
        <position position="232"/>
    </location>
    <ligand>
        <name>IMP</name>
        <dbReference type="ChEBI" id="CHEBI:58053"/>
    </ligand>
</feature>
<dbReference type="PROSITE" id="PS01266">
    <property type="entry name" value="ADENYLOSUCCIN_SYN_1"/>
    <property type="match status" value="1"/>
</dbReference>
<dbReference type="InterPro" id="IPR001114">
    <property type="entry name" value="Adenylosuccinate_synthetase"/>
</dbReference>
<dbReference type="Proteomes" id="UP000692954">
    <property type="component" value="Unassembled WGS sequence"/>
</dbReference>
<gene>
    <name evidence="11" type="ORF">PSON_ATCC_30995.1.T0110032</name>
</gene>
<evidence type="ECO:0000256" key="9">
    <source>
        <dbReference type="PROSITE-ProRule" id="PRU10134"/>
    </source>
</evidence>
<keyword evidence="12" id="KW-1185">Reference proteome</keyword>
<keyword evidence="6 8" id="KW-0460">Magnesium</keyword>
<feature type="binding site" evidence="8">
    <location>
        <begin position="23"/>
        <end position="29"/>
    </location>
    <ligand>
        <name>GTP</name>
        <dbReference type="ChEBI" id="CHEBI:37565"/>
    </ligand>
</feature>
<keyword evidence="8" id="KW-0963">Cytoplasm</keyword>
<feature type="active site" description="Proton acceptor" evidence="8">
    <location>
        <position position="24"/>
    </location>
</feature>
<feature type="binding site" evidence="8">
    <location>
        <begin position="24"/>
        <end position="27"/>
    </location>
    <ligand>
        <name>IMP</name>
        <dbReference type="ChEBI" id="CHEBI:58053"/>
    </ligand>
</feature>
<comment type="subcellular location">
    <subcellularLocation>
        <location evidence="8">Cytoplasm</location>
    </subcellularLocation>
</comment>
<feature type="binding site" evidence="8">
    <location>
        <position position="140"/>
    </location>
    <ligand>
        <name>IMP</name>
        <dbReference type="ChEBI" id="CHEBI:58053"/>
    </ligand>
</feature>
<dbReference type="AlphaFoldDB" id="A0A8S1KUW7"/>
<dbReference type="EMBL" id="CAJJDN010000011">
    <property type="protein sequence ID" value="CAD8057132.1"/>
    <property type="molecule type" value="Genomic_DNA"/>
</dbReference>
<feature type="binding site" evidence="8">
    <location>
        <begin position="51"/>
        <end position="53"/>
    </location>
    <ligand>
        <name>GTP</name>
        <dbReference type="ChEBI" id="CHEBI:37565"/>
    </ligand>
</feature>
<evidence type="ECO:0000256" key="5">
    <source>
        <dbReference type="ARBA" id="ARBA00022755"/>
    </source>
</evidence>